<accession>A0ABV1X4I1</accession>
<protein>
    <recommendedName>
        <fullName evidence="3">GAF domain-containing protein</fullName>
    </recommendedName>
</protein>
<dbReference type="EMBL" id="JBEPEK010000283">
    <property type="protein sequence ID" value="MER7183906.1"/>
    <property type="molecule type" value="Genomic_DNA"/>
</dbReference>
<evidence type="ECO:0000313" key="2">
    <source>
        <dbReference type="Proteomes" id="UP001474181"/>
    </source>
</evidence>
<evidence type="ECO:0000313" key="1">
    <source>
        <dbReference type="EMBL" id="MER7183906.1"/>
    </source>
</evidence>
<evidence type="ECO:0008006" key="3">
    <source>
        <dbReference type="Google" id="ProtNLM"/>
    </source>
</evidence>
<name>A0ABV1X4I1_9ACTN</name>
<dbReference type="Proteomes" id="UP001474181">
    <property type="component" value="Unassembled WGS sequence"/>
</dbReference>
<proteinExistence type="predicted"/>
<dbReference type="RefSeq" id="WP_350785598.1">
    <property type="nucleotide sequence ID" value="NZ_JBEPEK010000283.1"/>
</dbReference>
<organism evidence="1 2">
    <name type="scientific">Streptomyces hyaluromycini</name>
    <dbReference type="NCBI Taxonomy" id="1377993"/>
    <lineage>
        <taxon>Bacteria</taxon>
        <taxon>Bacillati</taxon>
        <taxon>Actinomycetota</taxon>
        <taxon>Actinomycetes</taxon>
        <taxon>Kitasatosporales</taxon>
        <taxon>Streptomycetaceae</taxon>
        <taxon>Streptomyces</taxon>
    </lineage>
</organism>
<reference evidence="1 2" key="1">
    <citation type="submission" date="2024-06" db="EMBL/GenBank/DDBJ databases">
        <title>The Natural Products Discovery Center: Release of the First 8490 Sequenced Strains for Exploring Actinobacteria Biosynthetic Diversity.</title>
        <authorList>
            <person name="Kalkreuter E."/>
            <person name="Kautsar S.A."/>
            <person name="Yang D."/>
            <person name="Bader C.D."/>
            <person name="Teijaro C.N."/>
            <person name="Fluegel L."/>
            <person name="Davis C.M."/>
            <person name="Simpson J.R."/>
            <person name="Lauterbach L."/>
            <person name="Steele A.D."/>
            <person name="Gui C."/>
            <person name="Meng S."/>
            <person name="Li G."/>
            <person name="Viehrig K."/>
            <person name="Ye F."/>
            <person name="Su P."/>
            <person name="Kiefer A.F."/>
            <person name="Nichols A."/>
            <person name="Cepeda A.J."/>
            <person name="Yan W."/>
            <person name="Fan B."/>
            <person name="Jiang Y."/>
            <person name="Adhikari A."/>
            <person name="Zheng C.-J."/>
            <person name="Schuster L."/>
            <person name="Cowan T.M."/>
            <person name="Smanski M.J."/>
            <person name="Chevrette M.G."/>
            <person name="De Carvalho L.P.S."/>
            <person name="Shen B."/>
        </authorList>
    </citation>
    <scope>NUCLEOTIDE SEQUENCE [LARGE SCALE GENOMIC DNA]</scope>
    <source>
        <strain evidence="1 2">NPDC000234</strain>
    </source>
</reference>
<comment type="caution">
    <text evidence="1">The sequence shown here is derived from an EMBL/GenBank/DDBJ whole genome shotgun (WGS) entry which is preliminary data.</text>
</comment>
<sequence length="202" mass="21440">MIDDSARNVDADIWFALPPGFIPLPLQELTTAEPEPAETVALLTGLGPVLRLAQLLLEAGAVHCCLGLHADDEGDGSPLLSLYTLAWRDTEWAPRSVLAARAAAGTDTAECIEMLDLPCGPAALVQTRMTAPPELNLGAPCELLQAAAYVPCVDGRRIAILSLATASVTRARQYRALLKEIANTVSFENPLPDVADDVSDKD</sequence>
<gene>
    <name evidence="1" type="ORF">ABT404_31285</name>
</gene>
<keyword evidence="2" id="KW-1185">Reference proteome</keyword>